<comment type="caution">
    <text evidence="1">The sequence shown here is derived from an EMBL/GenBank/DDBJ whole genome shotgun (WGS) entry which is preliminary data.</text>
</comment>
<evidence type="ECO:0000313" key="2">
    <source>
        <dbReference type="Proteomes" id="UP000605201"/>
    </source>
</evidence>
<gene>
    <name evidence="1" type="ORF">H8D96_03150</name>
</gene>
<proteinExistence type="predicted"/>
<dbReference type="SUPFAM" id="SSF52402">
    <property type="entry name" value="Adenine nucleotide alpha hydrolases-like"/>
    <property type="match status" value="1"/>
</dbReference>
<evidence type="ECO:0000313" key="1">
    <source>
        <dbReference type="EMBL" id="MBC8430895.1"/>
    </source>
</evidence>
<sequence length="286" mass="32261">MSARLFHIFRNNPLGRETLLQSICFCEKVGASLVIYIPRHTKFLMPFETNMVQVDLDGSYLISPDTALMHANDLIEKRGLTAKFLNSDYTGAAALPEIQPKFDFMTCPRSVSDLSSKIGLGYLGPRVRRLVGSAQFPILLTSPAFKEWNSIAVFFGGSANAVKALKLGLRISRVSGLPINVFTQTENTSRESYEKVIEKNSLEKEMRRRINEWYIFEQNSFEENLYQVPHDALVVLGAYGRSRLKDMVFGRKMEKIQSTLPNNILIVGPNYKEPNSSLPAWFPSLG</sequence>
<dbReference type="Proteomes" id="UP000605201">
    <property type="component" value="Unassembled WGS sequence"/>
</dbReference>
<accession>A0A8J6TPW7</accession>
<dbReference type="Gene3D" id="3.40.50.12370">
    <property type="match status" value="1"/>
</dbReference>
<reference evidence="1 2" key="1">
    <citation type="submission" date="2020-08" db="EMBL/GenBank/DDBJ databases">
        <title>Bridging the membrane lipid divide: bacteria of the FCB group superphylum have the potential to synthesize archaeal ether lipids.</title>
        <authorList>
            <person name="Villanueva L."/>
            <person name="Von Meijenfeldt F.A.B."/>
            <person name="Westbye A.B."/>
            <person name="Yadav S."/>
            <person name="Hopmans E.C."/>
            <person name="Dutilh B.E."/>
            <person name="Sinninghe Damste J.S."/>
        </authorList>
    </citation>
    <scope>NUCLEOTIDE SEQUENCE [LARGE SCALE GENOMIC DNA]</scope>
    <source>
        <strain evidence="1">NIOZ-UU17</strain>
    </source>
</reference>
<dbReference type="AlphaFoldDB" id="A0A8J6TPW7"/>
<protein>
    <submittedName>
        <fullName evidence="1">Universal stress protein</fullName>
    </submittedName>
</protein>
<organism evidence="1 2">
    <name type="scientific">Candidatus Desulfatibia vada</name>
    <dbReference type="NCBI Taxonomy" id="2841696"/>
    <lineage>
        <taxon>Bacteria</taxon>
        <taxon>Pseudomonadati</taxon>
        <taxon>Thermodesulfobacteriota</taxon>
        <taxon>Desulfobacteria</taxon>
        <taxon>Desulfobacterales</taxon>
        <taxon>Desulfobacterales incertae sedis</taxon>
        <taxon>Candidatus Desulfatibia</taxon>
    </lineage>
</organism>
<name>A0A8J6TPW7_9BACT</name>
<dbReference type="EMBL" id="JACNIG010000093">
    <property type="protein sequence ID" value="MBC8430895.1"/>
    <property type="molecule type" value="Genomic_DNA"/>
</dbReference>